<evidence type="ECO:0000259" key="9">
    <source>
        <dbReference type="Pfam" id="PF01274"/>
    </source>
</evidence>
<evidence type="ECO:0000256" key="1">
    <source>
        <dbReference type="ARBA" id="ARBA00006394"/>
    </source>
</evidence>
<sequence length="532" mass="59346">MLIMNLPAGIQLTAPIEPGFERILTPDALGFVAKLHSAFEGRRQERLAARVVRQAALDAGQRPDFLAETADVRAGDWRIAPLPAALQRRRVEITGPVERKMIINALNSGADSYMTDFEDSNTPNWSNQIHGQINLYDAVRRQITLEQNGKQYTLNDTVATLVVRPRGWHLDEKNMLVDGQRVSGSLFDFGLFFYHNAKEQLARGYGPYFYLPKMESHLEARLWNDVFKLAQDELGIPQGTIKATVLIETILAAFEMDEILYELREHSSGLNAGRWDYIFSCIKKFKQDRDFCLADRARITMTVPFMRAYALLLLKTCHKRHAPAIGGMAALIPIKHDAEANEKAMAGVRADKARDAGDGYDGGWVAHPGLVPLAMAEFKAVLGDRPNQIDKQRDDVQVSAADLLNFQPEAPITAAGLAMNINVGIQYLGSWLAGNGCVPIHNLMEDAATAEISRSQVWQWIRSPKGVLEDGRKVTADLVAALIPQELDKIRAEHGDARFQATPYTEAAQIFEQMCTQTDFAEFLTLPLYEKV</sequence>
<proteinExistence type="inferred from homology"/>
<dbReference type="PANTHER" id="PTHR42902">
    <property type="entry name" value="MALATE SYNTHASE"/>
    <property type="match status" value="1"/>
</dbReference>
<keyword evidence="3 8" id="KW-0329">Glyoxylate bypass</keyword>
<dbReference type="SUPFAM" id="SSF51645">
    <property type="entry name" value="Malate synthase G"/>
    <property type="match status" value="1"/>
</dbReference>
<evidence type="ECO:0000256" key="5">
    <source>
        <dbReference type="ARBA" id="ARBA00022679"/>
    </source>
</evidence>
<dbReference type="CDD" id="cd00727">
    <property type="entry name" value="malate_synt_A"/>
    <property type="match status" value="1"/>
</dbReference>
<dbReference type="PANTHER" id="PTHR42902:SF1">
    <property type="entry name" value="MALATE SYNTHASE 1-RELATED"/>
    <property type="match status" value="1"/>
</dbReference>
<dbReference type="Proteomes" id="UP000587991">
    <property type="component" value="Unassembled WGS sequence"/>
</dbReference>
<feature type="domain" description="Malate synthase C-terminal" evidence="11">
    <location>
        <begin position="412"/>
        <end position="532"/>
    </location>
</feature>
<dbReference type="InterPro" id="IPR011076">
    <property type="entry name" value="Malate_synth_sf"/>
</dbReference>
<dbReference type="InterPro" id="IPR006252">
    <property type="entry name" value="Malate_synthA"/>
</dbReference>
<comment type="catalytic activity">
    <reaction evidence="6 8">
        <text>glyoxylate + acetyl-CoA + H2O = (S)-malate + CoA + H(+)</text>
        <dbReference type="Rhea" id="RHEA:18181"/>
        <dbReference type="ChEBI" id="CHEBI:15377"/>
        <dbReference type="ChEBI" id="CHEBI:15378"/>
        <dbReference type="ChEBI" id="CHEBI:15589"/>
        <dbReference type="ChEBI" id="CHEBI:36655"/>
        <dbReference type="ChEBI" id="CHEBI:57287"/>
        <dbReference type="ChEBI" id="CHEBI:57288"/>
        <dbReference type="EC" id="2.3.3.9"/>
    </reaction>
</comment>
<feature type="active site" description="Proton donor" evidence="7">
    <location>
        <position position="446"/>
    </location>
</feature>
<dbReference type="FunFam" id="1.20.1220.12:FF:000001">
    <property type="entry name" value="Malate synthase"/>
    <property type="match status" value="1"/>
</dbReference>
<dbReference type="PROSITE" id="PS00510">
    <property type="entry name" value="MALATE_SYNTHASE"/>
    <property type="match status" value="1"/>
</dbReference>
<comment type="pathway">
    <text evidence="8">Carbohydrate metabolism; glyoxylate cycle; (S)-malate from isocitrate: step 2/2.</text>
</comment>
<evidence type="ECO:0000259" key="10">
    <source>
        <dbReference type="Pfam" id="PF20656"/>
    </source>
</evidence>
<dbReference type="Gene3D" id="1.20.1220.12">
    <property type="entry name" value="Malate synthase, domain III"/>
    <property type="match status" value="1"/>
</dbReference>
<feature type="active site" description="Proton acceptor" evidence="7">
    <location>
        <position position="164"/>
    </location>
</feature>
<dbReference type="Pfam" id="PF20659">
    <property type="entry name" value="MS_C"/>
    <property type="match status" value="1"/>
</dbReference>
<accession>A0A847RV36</accession>
<dbReference type="EC" id="2.3.3.9" evidence="2 8"/>
<evidence type="ECO:0000256" key="6">
    <source>
        <dbReference type="ARBA" id="ARBA00047918"/>
    </source>
</evidence>
<dbReference type="UniPathway" id="UPA00703">
    <property type="reaction ID" value="UER00720"/>
</dbReference>
<comment type="similarity">
    <text evidence="1 8">Belongs to the malate synthase family.</text>
</comment>
<dbReference type="InterPro" id="IPR046363">
    <property type="entry name" value="MS_N_TIM-barrel_dom"/>
</dbReference>
<dbReference type="NCBIfam" id="TIGR01344">
    <property type="entry name" value="malate_syn_A"/>
    <property type="match status" value="1"/>
</dbReference>
<evidence type="ECO:0000259" key="11">
    <source>
        <dbReference type="Pfam" id="PF20659"/>
    </source>
</evidence>
<dbReference type="GO" id="GO:0004474">
    <property type="term" value="F:malate synthase activity"/>
    <property type="evidence" value="ECO:0007669"/>
    <property type="project" value="UniProtKB-EC"/>
</dbReference>
<dbReference type="InterPro" id="IPR019830">
    <property type="entry name" value="Malate_synthase_CS"/>
</dbReference>
<feature type="domain" description="Malate synthase N-terminal" evidence="10">
    <location>
        <begin position="10"/>
        <end position="70"/>
    </location>
</feature>
<evidence type="ECO:0000256" key="8">
    <source>
        <dbReference type="RuleBase" id="RU000555"/>
    </source>
</evidence>
<dbReference type="EMBL" id="JABAIM010000001">
    <property type="protein sequence ID" value="NLR73701.1"/>
    <property type="molecule type" value="Genomic_DNA"/>
</dbReference>
<dbReference type="GO" id="GO:0005737">
    <property type="term" value="C:cytoplasm"/>
    <property type="evidence" value="ECO:0007669"/>
    <property type="project" value="TreeGrafter"/>
</dbReference>
<evidence type="ECO:0000256" key="4">
    <source>
        <dbReference type="ARBA" id="ARBA00022532"/>
    </source>
</evidence>
<organism evidence="12 13">
    <name type="scientific">Leeia aquatica</name>
    <dbReference type="NCBI Taxonomy" id="2725557"/>
    <lineage>
        <taxon>Bacteria</taxon>
        <taxon>Pseudomonadati</taxon>
        <taxon>Pseudomonadota</taxon>
        <taxon>Betaproteobacteria</taxon>
        <taxon>Neisseriales</taxon>
        <taxon>Leeiaceae</taxon>
        <taxon>Leeia</taxon>
    </lineage>
</organism>
<evidence type="ECO:0000313" key="12">
    <source>
        <dbReference type="EMBL" id="NLR73701.1"/>
    </source>
</evidence>
<dbReference type="InterPro" id="IPR001465">
    <property type="entry name" value="Malate_synthase_TIM"/>
</dbReference>
<dbReference type="InterPro" id="IPR044856">
    <property type="entry name" value="Malate_synth_C_sf"/>
</dbReference>
<dbReference type="GO" id="GO:0006099">
    <property type="term" value="P:tricarboxylic acid cycle"/>
    <property type="evidence" value="ECO:0007669"/>
    <property type="project" value="UniProtKB-KW"/>
</dbReference>
<keyword evidence="5 8" id="KW-0808">Transferase</keyword>
<dbReference type="FunFam" id="3.20.20.360:FF:000001">
    <property type="entry name" value="Malate synthase"/>
    <property type="match status" value="1"/>
</dbReference>
<dbReference type="Pfam" id="PF01274">
    <property type="entry name" value="MS_TIM-barrel"/>
    <property type="match status" value="1"/>
</dbReference>
<dbReference type="Pfam" id="PF20656">
    <property type="entry name" value="MS_N"/>
    <property type="match status" value="1"/>
</dbReference>
<dbReference type="GO" id="GO:0006097">
    <property type="term" value="P:glyoxylate cycle"/>
    <property type="evidence" value="ECO:0007669"/>
    <property type="project" value="UniProtKB-UniPathway"/>
</dbReference>
<dbReference type="PIRSF" id="PIRSF001363">
    <property type="entry name" value="Malate_synth"/>
    <property type="match status" value="1"/>
</dbReference>
<dbReference type="Gene3D" id="3.20.20.360">
    <property type="entry name" value="Malate synthase, domain 3"/>
    <property type="match status" value="1"/>
</dbReference>
<evidence type="ECO:0000256" key="3">
    <source>
        <dbReference type="ARBA" id="ARBA00022435"/>
    </source>
</evidence>
<keyword evidence="4 8" id="KW-0816">Tricarboxylic acid cycle</keyword>
<name>A0A847RV36_9NEIS</name>
<keyword evidence="13" id="KW-1185">Reference proteome</keyword>
<gene>
    <name evidence="12" type="ORF">HF682_00810</name>
</gene>
<reference evidence="12 13" key="1">
    <citation type="submission" date="2020-04" db="EMBL/GenBank/DDBJ databases">
        <title>Draft genome of Leeia sp. IMCC25680.</title>
        <authorList>
            <person name="Song J."/>
            <person name="Cho J.-C."/>
        </authorList>
    </citation>
    <scope>NUCLEOTIDE SEQUENCE [LARGE SCALE GENOMIC DNA]</scope>
    <source>
        <strain evidence="12 13">IMCC25680</strain>
    </source>
</reference>
<keyword evidence="12" id="KW-0012">Acyltransferase</keyword>
<protein>
    <recommendedName>
        <fullName evidence="2 8">Malate synthase</fullName>
        <ecNumber evidence="2 8">2.3.3.9</ecNumber>
    </recommendedName>
</protein>
<evidence type="ECO:0000313" key="13">
    <source>
        <dbReference type="Proteomes" id="UP000587991"/>
    </source>
</evidence>
<evidence type="ECO:0000256" key="2">
    <source>
        <dbReference type="ARBA" id="ARBA00012636"/>
    </source>
</evidence>
<dbReference type="InterPro" id="IPR048356">
    <property type="entry name" value="MS_N"/>
</dbReference>
<dbReference type="AlphaFoldDB" id="A0A847RV36"/>
<dbReference type="InterPro" id="IPR048355">
    <property type="entry name" value="MS_C"/>
</dbReference>
<evidence type="ECO:0000256" key="7">
    <source>
        <dbReference type="PIRSR" id="PIRSR001363-1"/>
    </source>
</evidence>
<feature type="domain" description="Malate synthase TIM barrel" evidence="9">
    <location>
        <begin position="160"/>
        <end position="405"/>
    </location>
</feature>
<comment type="caution">
    <text evidence="12">The sequence shown here is derived from an EMBL/GenBank/DDBJ whole genome shotgun (WGS) entry which is preliminary data.</text>
</comment>